<evidence type="ECO:0000313" key="3">
    <source>
        <dbReference type="Proteomes" id="UP000807716"/>
    </source>
</evidence>
<proteinExistence type="predicted"/>
<dbReference type="Proteomes" id="UP000807716">
    <property type="component" value="Unassembled WGS sequence"/>
</dbReference>
<organism evidence="2 3">
    <name type="scientific">Actinomortierella ambigua</name>
    <dbReference type="NCBI Taxonomy" id="1343610"/>
    <lineage>
        <taxon>Eukaryota</taxon>
        <taxon>Fungi</taxon>
        <taxon>Fungi incertae sedis</taxon>
        <taxon>Mucoromycota</taxon>
        <taxon>Mortierellomycotina</taxon>
        <taxon>Mortierellomycetes</taxon>
        <taxon>Mortierellales</taxon>
        <taxon>Mortierellaceae</taxon>
        <taxon>Actinomortierella</taxon>
    </lineage>
</organism>
<reference evidence="2" key="1">
    <citation type="journal article" date="2020" name="Fungal Divers.">
        <title>Resolving the Mortierellaceae phylogeny through synthesis of multi-gene phylogenetics and phylogenomics.</title>
        <authorList>
            <person name="Vandepol N."/>
            <person name="Liber J."/>
            <person name="Desiro A."/>
            <person name="Na H."/>
            <person name="Kennedy M."/>
            <person name="Barry K."/>
            <person name="Grigoriev I.V."/>
            <person name="Miller A.N."/>
            <person name="O'Donnell K."/>
            <person name="Stajich J.E."/>
            <person name="Bonito G."/>
        </authorList>
    </citation>
    <scope>NUCLEOTIDE SEQUENCE</scope>
    <source>
        <strain evidence="2">BC1065</strain>
    </source>
</reference>
<name>A0A9P6QM35_9FUNG</name>
<keyword evidence="1" id="KW-0732">Signal</keyword>
<accession>A0A9P6QM35</accession>
<feature type="chain" id="PRO_5040391066" evidence="1">
    <location>
        <begin position="27"/>
        <end position="74"/>
    </location>
</feature>
<protein>
    <submittedName>
        <fullName evidence="2">Uncharacterized protein</fullName>
    </submittedName>
</protein>
<sequence length="74" mass="8321">MIFTRTFIHSAILATVLLVITVQAVATRTSCYQMCLNDGVPRDECEKQCLDNKCYRDCVKTGDPPRTCKKACMT</sequence>
<evidence type="ECO:0000256" key="1">
    <source>
        <dbReference type="SAM" id="SignalP"/>
    </source>
</evidence>
<dbReference type="AlphaFoldDB" id="A0A9P6QM35"/>
<comment type="caution">
    <text evidence="2">The sequence shown here is derived from an EMBL/GenBank/DDBJ whole genome shotgun (WGS) entry which is preliminary data.</text>
</comment>
<keyword evidence="3" id="KW-1185">Reference proteome</keyword>
<dbReference type="EMBL" id="JAAAJB010000037">
    <property type="protein sequence ID" value="KAG0268927.1"/>
    <property type="molecule type" value="Genomic_DNA"/>
</dbReference>
<evidence type="ECO:0000313" key="2">
    <source>
        <dbReference type="EMBL" id="KAG0268927.1"/>
    </source>
</evidence>
<gene>
    <name evidence="2" type="ORF">DFQ27_005222</name>
</gene>
<dbReference type="OrthoDB" id="2410061at2759"/>
<feature type="signal peptide" evidence="1">
    <location>
        <begin position="1"/>
        <end position="26"/>
    </location>
</feature>